<dbReference type="PROSITE" id="PS51273">
    <property type="entry name" value="GATASE_TYPE_1"/>
    <property type="match status" value="1"/>
</dbReference>
<dbReference type="Pfam" id="PF07722">
    <property type="entry name" value="Peptidase_C26"/>
    <property type="match status" value="1"/>
</dbReference>
<dbReference type="CDD" id="cd01745">
    <property type="entry name" value="GATase1_2"/>
    <property type="match status" value="1"/>
</dbReference>
<dbReference type="SUPFAM" id="SSF52317">
    <property type="entry name" value="Class I glutamine amidotransferase-like"/>
    <property type="match status" value="1"/>
</dbReference>
<keyword evidence="1" id="KW-0315">Glutamine amidotransferase</keyword>
<dbReference type="Gene3D" id="3.40.50.880">
    <property type="match status" value="1"/>
</dbReference>
<name>A0A063Y2J4_9GAMM</name>
<dbReference type="InterPro" id="IPR011697">
    <property type="entry name" value="Peptidase_C26"/>
</dbReference>
<keyword evidence="1" id="KW-0808">Transferase</keyword>
<dbReference type="PANTHER" id="PTHR43235">
    <property type="entry name" value="GLUTAMINE AMIDOTRANSFERASE PB2B2.05-RELATED"/>
    <property type="match status" value="1"/>
</dbReference>
<dbReference type="STRING" id="267850.ADINL_2080"/>
<evidence type="ECO:0000313" key="2">
    <source>
        <dbReference type="Proteomes" id="UP000027318"/>
    </source>
</evidence>
<dbReference type="Proteomes" id="UP000027318">
    <property type="component" value="Unassembled WGS sequence"/>
</dbReference>
<dbReference type="AlphaFoldDB" id="A0A063Y2J4"/>
<keyword evidence="2" id="KW-1185">Reference proteome</keyword>
<sequence length="225" mass="25023">MGKPVIAITGPEKGAFGPRSLVALMVRWYGGTPLQLRPSQHARLSHMVFDGVVVTGGHDIDPVLYAAEPEVVPKYDTARDTLESAVIDHALNRGIPLLGICRGAQLLNACLGGSLHQDIQRRRRRTSNRRTLLPLKTLILEQPGLLSRLLGTGPCRINSLHNQAIDRVGMGLQVVARDLDGIVQAIEDPHQRYLLGVQWHPEFLIFMSRQRRLFQDLLQACREAQ</sequence>
<evidence type="ECO:0000313" key="1">
    <source>
        <dbReference type="EMBL" id="KDE38951.1"/>
    </source>
</evidence>
<organism evidence="1 2">
    <name type="scientific">Nitrincola lacisaponensis</name>
    <dbReference type="NCBI Taxonomy" id="267850"/>
    <lineage>
        <taxon>Bacteria</taxon>
        <taxon>Pseudomonadati</taxon>
        <taxon>Pseudomonadota</taxon>
        <taxon>Gammaproteobacteria</taxon>
        <taxon>Oceanospirillales</taxon>
        <taxon>Oceanospirillaceae</taxon>
        <taxon>Nitrincola</taxon>
    </lineage>
</organism>
<comment type="caution">
    <text evidence="1">The sequence shown here is derived from an EMBL/GenBank/DDBJ whole genome shotgun (WGS) entry which is preliminary data.</text>
</comment>
<protein>
    <submittedName>
        <fullName evidence="1">Glutamine amidotransferase, class I</fullName>
    </submittedName>
</protein>
<dbReference type="InterPro" id="IPR044668">
    <property type="entry name" value="PuuD-like"/>
</dbReference>
<dbReference type="GO" id="GO:0005829">
    <property type="term" value="C:cytosol"/>
    <property type="evidence" value="ECO:0007669"/>
    <property type="project" value="TreeGrafter"/>
</dbReference>
<dbReference type="EMBL" id="JMSZ01000032">
    <property type="protein sequence ID" value="KDE38951.1"/>
    <property type="molecule type" value="Genomic_DNA"/>
</dbReference>
<reference evidence="1 2" key="1">
    <citation type="journal article" date="2005" name="Int. J. Syst. Evol. Microbiol.">
        <title>Nitrincola lacisaponensis gen. nov., sp. nov., a novel alkaliphilic bacterium isolated from an alkaline, saline lake.</title>
        <authorList>
            <person name="Dimitriu P.A."/>
            <person name="Shukla S.K."/>
            <person name="Conradt J."/>
            <person name="Marquez M.C."/>
            <person name="Ventosa A."/>
            <person name="Maglia A."/>
            <person name="Peyton B.M."/>
            <person name="Pinkart H.C."/>
            <person name="Mormile M.R."/>
        </authorList>
    </citation>
    <scope>NUCLEOTIDE SEQUENCE [LARGE SCALE GENOMIC DNA]</scope>
    <source>
        <strain evidence="1 2">4CA</strain>
    </source>
</reference>
<dbReference type="InterPro" id="IPR029062">
    <property type="entry name" value="Class_I_gatase-like"/>
</dbReference>
<proteinExistence type="predicted"/>
<dbReference type="RefSeq" id="WP_036547468.1">
    <property type="nucleotide sequence ID" value="NZ_JMSZ01000032.1"/>
</dbReference>
<dbReference type="GO" id="GO:0016811">
    <property type="term" value="F:hydrolase activity, acting on carbon-nitrogen (but not peptide) bonds, in linear amides"/>
    <property type="evidence" value="ECO:0007669"/>
    <property type="project" value="InterPro"/>
</dbReference>
<dbReference type="GO" id="GO:0016740">
    <property type="term" value="F:transferase activity"/>
    <property type="evidence" value="ECO:0007669"/>
    <property type="project" value="UniProtKB-KW"/>
</dbReference>
<gene>
    <name evidence="1" type="ORF">ADINL_2080</name>
</gene>
<accession>A0A063Y2J4</accession>
<dbReference type="PATRIC" id="fig|267850.7.peg.2048"/>
<dbReference type="PANTHER" id="PTHR43235:SF1">
    <property type="entry name" value="GLUTAMINE AMIDOTRANSFERASE PB2B2.05-RELATED"/>
    <property type="match status" value="1"/>
</dbReference>